<accession>A0A645DNK6</accession>
<dbReference type="Pfam" id="PF05119">
    <property type="entry name" value="Terminase_4"/>
    <property type="match status" value="1"/>
</dbReference>
<gene>
    <name evidence="1" type="ORF">SDC9_137229</name>
</gene>
<name>A0A645DNK6_9ZZZZ</name>
<evidence type="ECO:0000313" key="1">
    <source>
        <dbReference type="EMBL" id="MPM90112.1"/>
    </source>
</evidence>
<organism evidence="1">
    <name type="scientific">bioreactor metagenome</name>
    <dbReference type="NCBI Taxonomy" id="1076179"/>
    <lineage>
        <taxon>unclassified sequences</taxon>
        <taxon>metagenomes</taxon>
        <taxon>ecological metagenomes</taxon>
    </lineage>
</organism>
<comment type="caution">
    <text evidence="1">The sequence shown here is derived from an EMBL/GenBank/DDBJ whole genome shotgun (WGS) entry which is preliminary data.</text>
</comment>
<proteinExistence type="predicted"/>
<dbReference type="AlphaFoldDB" id="A0A645DNK6"/>
<reference evidence="1" key="1">
    <citation type="submission" date="2019-08" db="EMBL/GenBank/DDBJ databases">
        <authorList>
            <person name="Kucharzyk K."/>
            <person name="Murdoch R.W."/>
            <person name="Higgins S."/>
            <person name="Loffler F."/>
        </authorList>
    </citation>
    <scope>NUCLEOTIDE SEQUENCE</scope>
</reference>
<dbReference type="InterPro" id="IPR006448">
    <property type="entry name" value="Phage_term_ssu_P27"/>
</dbReference>
<protein>
    <submittedName>
        <fullName evidence="1">Uncharacterized protein</fullName>
    </submittedName>
</protein>
<sequence length="115" mass="13071">MAANAKTRKYLQSDLYEEIKNDLMDQLERNGTVGKYYTDLVSDYMDMWVTKCLLVDDIQQRGVTVAYNNGGGQKGRKKNDSVEQRIKVNAQMLKLLSELGIKPSQDGDGNEDEEM</sequence>
<dbReference type="EMBL" id="VSSQ01037429">
    <property type="protein sequence ID" value="MPM90112.1"/>
    <property type="molecule type" value="Genomic_DNA"/>
</dbReference>